<feature type="region of interest" description="Disordered" evidence="2">
    <location>
        <begin position="778"/>
        <end position="811"/>
    </location>
</feature>
<feature type="compositionally biased region" description="Polar residues" evidence="2">
    <location>
        <begin position="701"/>
        <end position="724"/>
    </location>
</feature>
<feature type="region of interest" description="Disordered" evidence="2">
    <location>
        <begin position="643"/>
        <end position="756"/>
    </location>
</feature>
<name>A0A420YAF6_9PEZI</name>
<reference evidence="4 5" key="1">
    <citation type="submission" date="2018-08" db="EMBL/GenBank/DDBJ databases">
        <title>Draft genome of the lignicolous fungus Coniochaeta pulveracea.</title>
        <authorList>
            <person name="Borstlap C.J."/>
            <person name="De Witt R.N."/>
            <person name="Botha A."/>
            <person name="Volschenk H."/>
        </authorList>
    </citation>
    <scope>NUCLEOTIDE SEQUENCE [LARGE SCALE GENOMIC DNA]</scope>
    <source>
        <strain evidence="4 5">CAB683</strain>
    </source>
</reference>
<evidence type="ECO:0000313" key="5">
    <source>
        <dbReference type="Proteomes" id="UP000275385"/>
    </source>
</evidence>
<feature type="region of interest" description="Disordered" evidence="2">
    <location>
        <begin position="472"/>
        <end position="520"/>
    </location>
</feature>
<dbReference type="Pfam" id="PF07859">
    <property type="entry name" value="Abhydrolase_3"/>
    <property type="match status" value="2"/>
</dbReference>
<dbReference type="AlphaFoldDB" id="A0A420YAF6"/>
<dbReference type="InterPro" id="IPR029058">
    <property type="entry name" value="AB_hydrolase_fold"/>
</dbReference>
<evidence type="ECO:0000256" key="1">
    <source>
        <dbReference type="ARBA" id="ARBA00022801"/>
    </source>
</evidence>
<protein>
    <recommendedName>
        <fullName evidence="3">Alpha/beta hydrolase fold-3 domain-containing protein</fullName>
    </recommendedName>
</protein>
<keyword evidence="1" id="KW-0378">Hydrolase</keyword>
<dbReference type="PANTHER" id="PTHR48081">
    <property type="entry name" value="AB HYDROLASE SUPERFAMILY PROTEIN C4A8.06C"/>
    <property type="match status" value="1"/>
</dbReference>
<dbReference type="OrthoDB" id="2336090at2759"/>
<dbReference type="SUPFAM" id="SSF53474">
    <property type="entry name" value="alpha/beta-Hydrolases"/>
    <property type="match status" value="1"/>
</dbReference>
<dbReference type="InterPro" id="IPR050300">
    <property type="entry name" value="GDXG_lipolytic_enzyme"/>
</dbReference>
<evidence type="ECO:0000259" key="3">
    <source>
        <dbReference type="Pfam" id="PF07859"/>
    </source>
</evidence>
<organism evidence="4 5">
    <name type="scientific">Coniochaeta pulveracea</name>
    <dbReference type="NCBI Taxonomy" id="177199"/>
    <lineage>
        <taxon>Eukaryota</taxon>
        <taxon>Fungi</taxon>
        <taxon>Dikarya</taxon>
        <taxon>Ascomycota</taxon>
        <taxon>Pezizomycotina</taxon>
        <taxon>Sordariomycetes</taxon>
        <taxon>Sordariomycetidae</taxon>
        <taxon>Coniochaetales</taxon>
        <taxon>Coniochaetaceae</taxon>
        <taxon>Coniochaeta</taxon>
    </lineage>
</organism>
<dbReference type="InterPro" id="IPR013094">
    <property type="entry name" value="AB_hydrolase_3"/>
</dbReference>
<dbReference type="STRING" id="177199.A0A420YAF6"/>
<feature type="compositionally biased region" description="Basic and acidic residues" evidence="2">
    <location>
        <begin position="643"/>
        <end position="665"/>
    </location>
</feature>
<keyword evidence="5" id="KW-1185">Reference proteome</keyword>
<feature type="domain" description="Alpha/beta hydrolase fold-3" evidence="3">
    <location>
        <begin position="146"/>
        <end position="259"/>
    </location>
</feature>
<dbReference type="Proteomes" id="UP000275385">
    <property type="component" value="Unassembled WGS sequence"/>
</dbReference>
<evidence type="ECO:0000313" key="4">
    <source>
        <dbReference type="EMBL" id="RKU44878.1"/>
    </source>
</evidence>
<feature type="compositionally biased region" description="Polar residues" evidence="2">
    <location>
        <begin position="778"/>
        <end position="787"/>
    </location>
</feature>
<dbReference type="EMBL" id="QVQW01000026">
    <property type="protein sequence ID" value="RKU44878.1"/>
    <property type="molecule type" value="Genomic_DNA"/>
</dbReference>
<evidence type="ECO:0000256" key="2">
    <source>
        <dbReference type="SAM" id="MobiDB-lite"/>
    </source>
</evidence>
<gene>
    <name evidence="4" type="ORF">DL546_007284</name>
</gene>
<comment type="caution">
    <text evidence="4">The sequence shown here is derived from an EMBL/GenBank/DDBJ whole genome shotgun (WGS) entry which is preliminary data.</text>
</comment>
<proteinExistence type="predicted"/>
<accession>A0A420YAF6</accession>
<dbReference type="PANTHER" id="PTHR48081:SF19">
    <property type="entry name" value="AB HYDROLASE SUPERFAMILY PROTEIN C4A8.06C"/>
    <property type="match status" value="1"/>
</dbReference>
<dbReference type="GO" id="GO:0016787">
    <property type="term" value="F:hydrolase activity"/>
    <property type="evidence" value="ECO:0007669"/>
    <property type="project" value="UniProtKB-KW"/>
</dbReference>
<feature type="compositionally biased region" description="Low complexity" evidence="2">
    <location>
        <begin position="789"/>
        <end position="811"/>
    </location>
</feature>
<sequence length="811" mass="90252">MNTAAVGLAVTPTVLSTLVAHYLNRKPLKHLPTAHLSYDEGLHLIRSFLEHASRHSVEDLQAFTAQWVPHPQWVKVEDSYVPDDLLERSAKLLKNQLGEEGLRAVGGERWWTWRKPGREKLLAEWIEMRTDYNERKRMGKEPQRVMLYVHGGAYFFGSVDEHRYQMQRHARKLKATVFAPRYRLAPQFPFPCGLQDCLAAYLYLITVVEPTRIVLAGDSAGGGMVVSMLVTLRDQGMPLPAGAILISPWVDLTHSFPSVAGENPLDYIPQAGFHHKPSEAWPPPDEEELEVIKQVVMDQKKHDVGKKEGGVADDGGAVVPTMQDVAEKTHRLSLRIDGQTIEINEQIQMYTTNNLLAHPLVSPAMQTTLGGLPPLLIMVGGGEILRDEQIYLAHKCANPEKYPPPDHLMTDKAWEQLRKYPPTNVQLQVWDDLCHVAPTLSFTRPAKYMYRSVAQFGAWALARAQKTGIEIPDDDNLSVISGSGSDQDKGEDEKTVAGKDETDGGQTKQSVGRAGDTLPPFKDHMIRQRVTRHGDIFPLAEPEDLPGCAMDRNLIGVIKQGPVKKWLEQKGRWDSKFRSTKTKIHEKRIRDARVGFESFGEGEMPPPSALAGRRKIGGKMMREKKLKKSLGLAIWAGWGSKHDEMTVERERAAEAKEALHEKEEAALETLSGDQRHTSDLKGSVVVNGPDTDRDGRRISKPRSSMSRTRSHSITVTDRNQTGSQDDCDAENQPDQDPYLLGPNHNPDIGVTGKRPRVDGIAMPFSIKKEADTASMITLNSGKQSRLTATPRPMSPVTTSTPRPSTSGDQGL</sequence>
<feature type="compositionally biased region" description="Basic and acidic residues" evidence="2">
    <location>
        <begin position="486"/>
        <end position="502"/>
    </location>
</feature>
<dbReference type="Gene3D" id="3.40.50.1820">
    <property type="entry name" value="alpha/beta hydrolase"/>
    <property type="match status" value="1"/>
</dbReference>
<feature type="domain" description="Alpha/beta hydrolase fold-3" evidence="3">
    <location>
        <begin position="343"/>
        <end position="397"/>
    </location>
</feature>